<keyword evidence="9" id="KW-1185">Reference proteome</keyword>
<dbReference type="SUPFAM" id="SSF50630">
    <property type="entry name" value="Acid proteases"/>
    <property type="match status" value="1"/>
</dbReference>
<feature type="compositionally biased region" description="Polar residues" evidence="6">
    <location>
        <begin position="67"/>
        <end position="82"/>
    </location>
</feature>
<dbReference type="InterPro" id="IPR021109">
    <property type="entry name" value="Peptidase_aspartic_dom_sf"/>
</dbReference>
<dbReference type="GO" id="GO:0006508">
    <property type="term" value="P:proteolysis"/>
    <property type="evidence" value="ECO:0007669"/>
    <property type="project" value="InterPro"/>
</dbReference>
<protein>
    <recommendedName>
        <fullName evidence="7">CCHC-type domain-containing protein</fullName>
    </recommendedName>
</protein>
<feature type="compositionally biased region" description="Polar residues" evidence="6">
    <location>
        <begin position="451"/>
        <end position="464"/>
    </location>
</feature>
<name>A0AAE1G7X0_PETCI</name>
<feature type="compositionally biased region" description="Polar residues" evidence="6">
    <location>
        <begin position="476"/>
        <end position="486"/>
    </location>
</feature>
<dbReference type="GO" id="GO:0004519">
    <property type="term" value="F:endonuclease activity"/>
    <property type="evidence" value="ECO:0007669"/>
    <property type="project" value="UniProtKB-KW"/>
</dbReference>
<feature type="compositionally biased region" description="Polar residues" evidence="6">
    <location>
        <begin position="431"/>
        <end position="441"/>
    </location>
</feature>
<dbReference type="InterPro" id="IPR001878">
    <property type="entry name" value="Znf_CCHC"/>
</dbReference>
<keyword evidence="3" id="KW-0540">Nuclease</keyword>
<feature type="compositionally biased region" description="Basic and acidic residues" evidence="6">
    <location>
        <begin position="33"/>
        <end position="43"/>
    </location>
</feature>
<feature type="region of interest" description="Disordered" evidence="6">
    <location>
        <begin position="1"/>
        <end position="94"/>
    </location>
</feature>
<dbReference type="GO" id="GO:0004190">
    <property type="term" value="F:aspartic-type endopeptidase activity"/>
    <property type="evidence" value="ECO:0007669"/>
    <property type="project" value="InterPro"/>
</dbReference>
<feature type="compositionally biased region" description="Low complexity" evidence="6">
    <location>
        <begin position="44"/>
        <end position="57"/>
    </location>
</feature>
<dbReference type="SUPFAM" id="SSF56672">
    <property type="entry name" value="DNA/RNA polymerases"/>
    <property type="match status" value="1"/>
</dbReference>
<dbReference type="Gene3D" id="2.40.70.10">
    <property type="entry name" value="Acid Proteases"/>
    <property type="match status" value="1"/>
</dbReference>
<feature type="compositionally biased region" description="Low complexity" evidence="6">
    <location>
        <begin position="1"/>
        <end position="12"/>
    </location>
</feature>
<keyword evidence="5" id="KW-0479">Metal-binding</keyword>
<dbReference type="SMART" id="SM00343">
    <property type="entry name" value="ZnF_C2HC"/>
    <property type="match status" value="2"/>
</dbReference>
<dbReference type="InterPro" id="IPR043502">
    <property type="entry name" value="DNA/RNA_pol_sf"/>
</dbReference>
<evidence type="ECO:0000256" key="4">
    <source>
        <dbReference type="ARBA" id="ARBA00022759"/>
    </source>
</evidence>
<dbReference type="PROSITE" id="PS00141">
    <property type="entry name" value="ASP_PROTEASE"/>
    <property type="match status" value="1"/>
</dbReference>
<dbReference type="Gene3D" id="4.10.60.10">
    <property type="entry name" value="Zinc finger, CCHC-type"/>
    <property type="match status" value="1"/>
</dbReference>
<dbReference type="Proteomes" id="UP001286313">
    <property type="component" value="Unassembled WGS sequence"/>
</dbReference>
<evidence type="ECO:0000256" key="3">
    <source>
        <dbReference type="ARBA" id="ARBA00022722"/>
    </source>
</evidence>
<dbReference type="GO" id="GO:0003676">
    <property type="term" value="F:nucleic acid binding"/>
    <property type="evidence" value="ECO:0007669"/>
    <property type="project" value="InterPro"/>
</dbReference>
<dbReference type="GO" id="GO:0008270">
    <property type="term" value="F:zinc ion binding"/>
    <property type="evidence" value="ECO:0007669"/>
    <property type="project" value="UniProtKB-KW"/>
</dbReference>
<evidence type="ECO:0000256" key="1">
    <source>
        <dbReference type="ARBA" id="ARBA00022679"/>
    </source>
</evidence>
<gene>
    <name evidence="8" type="ORF">Pcinc_010964</name>
</gene>
<keyword evidence="2" id="KW-0548">Nucleotidyltransferase</keyword>
<dbReference type="PANTHER" id="PTHR37984">
    <property type="entry name" value="PROTEIN CBG26694"/>
    <property type="match status" value="1"/>
</dbReference>
<keyword evidence="4" id="KW-0255">Endonuclease</keyword>
<evidence type="ECO:0000259" key="7">
    <source>
        <dbReference type="PROSITE" id="PS50158"/>
    </source>
</evidence>
<keyword evidence="4" id="KW-0378">Hydrolase</keyword>
<dbReference type="PANTHER" id="PTHR37984:SF5">
    <property type="entry name" value="PROTEIN NYNRIN-LIKE"/>
    <property type="match status" value="1"/>
</dbReference>
<dbReference type="Gene3D" id="3.10.10.10">
    <property type="entry name" value="HIV Type 1 Reverse Transcriptase, subunit A, domain 1"/>
    <property type="match status" value="1"/>
</dbReference>
<dbReference type="CDD" id="cd00303">
    <property type="entry name" value="retropepsin_like"/>
    <property type="match status" value="1"/>
</dbReference>
<evidence type="ECO:0000313" key="8">
    <source>
        <dbReference type="EMBL" id="KAK3884778.1"/>
    </source>
</evidence>
<dbReference type="InterPro" id="IPR050951">
    <property type="entry name" value="Retrovirus_Pol_polyprotein"/>
</dbReference>
<dbReference type="PROSITE" id="PS50158">
    <property type="entry name" value="ZF_CCHC"/>
    <property type="match status" value="1"/>
</dbReference>
<dbReference type="Pfam" id="PF13650">
    <property type="entry name" value="Asp_protease_2"/>
    <property type="match status" value="1"/>
</dbReference>
<keyword evidence="5" id="KW-0863">Zinc-finger</keyword>
<keyword evidence="5" id="KW-0862">Zinc</keyword>
<dbReference type="SUPFAM" id="SSF57756">
    <property type="entry name" value="Retrovirus zinc finger-like domains"/>
    <property type="match status" value="1"/>
</dbReference>
<dbReference type="GO" id="GO:0071897">
    <property type="term" value="P:DNA biosynthetic process"/>
    <property type="evidence" value="ECO:0007669"/>
    <property type="project" value="UniProtKB-ARBA"/>
</dbReference>
<sequence length="486" mass="52660">MSEPSSPSVSPERPQRRKSSQAEKAAPDTRSTSPDKKSSKTPDRTSPTKTTRPSSPEKSSRHGSVEKLSTSMRDYSSPSTEGKQLPPSKGEPMSKRLLENKTLDLATAVDQARALDSAQKNSDLYSATQPSRVLSAATQDTVGEVYVESPPIVAVVKGKCFFCGNSRHPRARCPARESICHKCQKKGHFAKVCRATSTTTTASAATTVSDDRVTLASVTSAATPGVLSKAVAKITINGTEVEGLIDSGSSDSFIHPDIVKRYALSVHHSQCAVSMATSTLSAQTSGYCQMNLNVNGRDYHEMRLAILPQLCSDVILGQDFQRLHDSVTLKYGGDLPPLVICGLSELRVDPPELFANLSADCHPVAAKSRRYSYDNRKFIKMETQRLLKEGIIELSNSPWRAQVVVVKIENTTSTQPIPQPETTVEDALIPQESSTDTTQLVGKNPIPEVTPTRSPPTLSHSESGGNIPVLRRSECTSRPPTRLTYT</sequence>
<reference evidence="8" key="1">
    <citation type="submission" date="2023-10" db="EMBL/GenBank/DDBJ databases">
        <title>Genome assemblies of two species of porcelain crab, Petrolisthes cinctipes and Petrolisthes manimaculis (Anomura: Porcellanidae).</title>
        <authorList>
            <person name="Angst P."/>
        </authorList>
    </citation>
    <scope>NUCLEOTIDE SEQUENCE</scope>
    <source>
        <strain evidence="8">PB745_01</strain>
        <tissue evidence="8">Gill</tissue>
    </source>
</reference>
<dbReference type="AlphaFoldDB" id="A0AAE1G7X0"/>
<accession>A0AAE1G7X0</accession>
<evidence type="ECO:0000313" key="9">
    <source>
        <dbReference type="Proteomes" id="UP001286313"/>
    </source>
</evidence>
<evidence type="ECO:0000256" key="2">
    <source>
        <dbReference type="ARBA" id="ARBA00022695"/>
    </source>
</evidence>
<organism evidence="8 9">
    <name type="scientific">Petrolisthes cinctipes</name>
    <name type="common">Flat porcelain crab</name>
    <dbReference type="NCBI Taxonomy" id="88211"/>
    <lineage>
        <taxon>Eukaryota</taxon>
        <taxon>Metazoa</taxon>
        <taxon>Ecdysozoa</taxon>
        <taxon>Arthropoda</taxon>
        <taxon>Crustacea</taxon>
        <taxon>Multicrustacea</taxon>
        <taxon>Malacostraca</taxon>
        <taxon>Eumalacostraca</taxon>
        <taxon>Eucarida</taxon>
        <taxon>Decapoda</taxon>
        <taxon>Pleocyemata</taxon>
        <taxon>Anomura</taxon>
        <taxon>Galatheoidea</taxon>
        <taxon>Porcellanidae</taxon>
        <taxon>Petrolisthes</taxon>
    </lineage>
</organism>
<dbReference type="InterPro" id="IPR001969">
    <property type="entry name" value="Aspartic_peptidase_AS"/>
</dbReference>
<dbReference type="GO" id="GO:0016779">
    <property type="term" value="F:nucleotidyltransferase activity"/>
    <property type="evidence" value="ECO:0007669"/>
    <property type="project" value="UniProtKB-KW"/>
</dbReference>
<evidence type="ECO:0000256" key="5">
    <source>
        <dbReference type="PROSITE-ProRule" id="PRU00047"/>
    </source>
</evidence>
<dbReference type="InterPro" id="IPR036875">
    <property type="entry name" value="Znf_CCHC_sf"/>
</dbReference>
<feature type="region of interest" description="Disordered" evidence="6">
    <location>
        <begin position="414"/>
        <end position="486"/>
    </location>
</feature>
<feature type="domain" description="CCHC-type" evidence="7">
    <location>
        <begin position="180"/>
        <end position="194"/>
    </location>
</feature>
<evidence type="ECO:0000256" key="6">
    <source>
        <dbReference type="SAM" id="MobiDB-lite"/>
    </source>
</evidence>
<comment type="caution">
    <text evidence="8">The sequence shown here is derived from an EMBL/GenBank/DDBJ whole genome shotgun (WGS) entry which is preliminary data.</text>
</comment>
<keyword evidence="1" id="KW-0808">Transferase</keyword>
<dbReference type="EMBL" id="JAWQEG010000853">
    <property type="protein sequence ID" value="KAK3884778.1"/>
    <property type="molecule type" value="Genomic_DNA"/>
</dbReference>
<proteinExistence type="predicted"/>